<protein>
    <recommendedName>
        <fullName evidence="7">Serine-type D-Ala-D-Ala carboxypeptidase</fullName>
    </recommendedName>
</protein>
<keyword evidence="6" id="KW-1185">Reference proteome</keyword>
<dbReference type="GO" id="GO:0006508">
    <property type="term" value="P:proteolysis"/>
    <property type="evidence" value="ECO:0007669"/>
    <property type="project" value="InterPro"/>
</dbReference>
<dbReference type="PANTHER" id="PTHR30023:SF0">
    <property type="entry name" value="PENICILLIN-SENSITIVE CARBOXYPEPTIDASE A"/>
    <property type="match status" value="1"/>
</dbReference>
<dbReference type="NCBIfam" id="TIGR00666">
    <property type="entry name" value="PBP4"/>
    <property type="match status" value="1"/>
</dbReference>
<feature type="chain" id="PRO_5029808201" description="Serine-type D-Ala-D-Ala carboxypeptidase" evidence="4">
    <location>
        <begin position="26"/>
        <end position="753"/>
    </location>
</feature>
<dbReference type="Pfam" id="PF02113">
    <property type="entry name" value="Peptidase_S13"/>
    <property type="match status" value="1"/>
</dbReference>
<evidence type="ECO:0000313" key="6">
    <source>
        <dbReference type="Proteomes" id="UP000503640"/>
    </source>
</evidence>
<dbReference type="GO" id="GO:0000270">
    <property type="term" value="P:peptidoglycan metabolic process"/>
    <property type="evidence" value="ECO:0007669"/>
    <property type="project" value="TreeGrafter"/>
</dbReference>
<dbReference type="EMBL" id="BJTG01000003">
    <property type="protein sequence ID" value="GEJ56726.1"/>
    <property type="molecule type" value="Genomic_DNA"/>
</dbReference>
<feature type="signal peptide" evidence="4">
    <location>
        <begin position="1"/>
        <end position="25"/>
    </location>
</feature>
<sequence length="753" mass="79390">MTTPLSLRAATAALALALAPLPVHPAPAEPEHAAAPADRKRALDQAIDEIVARTPLRAARASIVVASLDSGEVLYARDPDALLNPASNVKLFTSAAALARLGPEYRFDTEVYADGAPSGGAVKALWVKGKGDPTFVTERLWALAGDIAHRGVKVVRGDLLVDDAFFDGQREGPGYDQERGDRSYLAPVGALSLNFNVVAIHVAPGARAGDRGRVELEPASDYLEVENRTRTVRSNGRRRVTPSSVRLPSGRQRIVVDARLPAGSRDQVFYRKIDDPPLYFGHTLKRLLELRGVRVTGQVRRAPVPPSARLLLVAQSEALGEVVRKLDKTSNNFVAEQLLKTLGAEKKGLPGTWPKGVEAVEDFLAEAGLPRGSYVMKNGSGLNDSNRFSARQTVTLLREVWRRFPIMADFLAALPVAGKDGTTRWRMESTDGRLRAKTGTLENVTSLSGFVETAARERLVFSILVNDFPGRAHLTIRAIDAVGSALAAAGGQPADLGAAVASATPRSAAPRDEAAADVKAHLATYYQLGRSGDPRNVAFLRTALETEGDPALRVAAAEAVYLSEPDSESGRRAFLDGVAAEGAASFERLRALGAELESPAPVLGSLADLAAEGEKEALARLVELTPAAAADPALSDRMGELWEDVARNAPDEVVRALQAAPDPAAGASLAAIARGVARAQEAQHPLPDAIRRAQADPDPAVAAYARALGPRLDEQLAAARAVLQAGPAPVMGPAAKPGTPAPPPAPAPGRDDG</sequence>
<feature type="region of interest" description="Disordered" evidence="3">
    <location>
        <begin position="728"/>
        <end position="753"/>
    </location>
</feature>
<evidence type="ECO:0000256" key="4">
    <source>
        <dbReference type="SAM" id="SignalP"/>
    </source>
</evidence>
<dbReference type="Gene3D" id="3.50.80.20">
    <property type="entry name" value="D-Ala-D-Ala carboxypeptidase C, peptidase S13"/>
    <property type="match status" value="1"/>
</dbReference>
<comment type="similarity">
    <text evidence="1">Belongs to the peptidase S13 family.</text>
</comment>
<evidence type="ECO:0000313" key="5">
    <source>
        <dbReference type="EMBL" id="GEJ56726.1"/>
    </source>
</evidence>
<gene>
    <name evidence="5" type="ORF">AMYX_14670</name>
</gene>
<proteinExistence type="inferred from homology"/>
<reference evidence="6" key="1">
    <citation type="journal article" date="2020" name="Appl. Environ. Microbiol.">
        <title>Diazotrophic Anaeromyxobacter Isolates from Soils.</title>
        <authorList>
            <person name="Masuda Y."/>
            <person name="Yamanaka H."/>
            <person name="Xu Z.X."/>
            <person name="Shiratori Y."/>
            <person name="Aono T."/>
            <person name="Amachi S."/>
            <person name="Senoo K."/>
            <person name="Itoh H."/>
        </authorList>
    </citation>
    <scope>NUCLEOTIDE SEQUENCE [LARGE SCALE GENOMIC DNA]</scope>
    <source>
        <strain evidence="6">R267</strain>
    </source>
</reference>
<dbReference type="PRINTS" id="PR00922">
    <property type="entry name" value="DADACBPTASE3"/>
</dbReference>
<evidence type="ECO:0000256" key="2">
    <source>
        <dbReference type="ARBA" id="ARBA00022801"/>
    </source>
</evidence>
<dbReference type="PANTHER" id="PTHR30023">
    <property type="entry name" value="D-ALANYL-D-ALANINE CARBOXYPEPTIDASE"/>
    <property type="match status" value="1"/>
</dbReference>
<dbReference type="SUPFAM" id="SSF56601">
    <property type="entry name" value="beta-lactamase/transpeptidase-like"/>
    <property type="match status" value="1"/>
</dbReference>
<evidence type="ECO:0000256" key="3">
    <source>
        <dbReference type="SAM" id="MobiDB-lite"/>
    </source>
</evidence>
<dbReference type="GO" id="GO:0004185">
    <property type="term" value="F:serine-type carboxypeptidase activity"/>
    <property type="evidence" value="ECO:0007669"/>
    <property type="project" value="InterPro"/>
</dbReference>
<keyword evidence="2" id="KW-0378">Hydrolase</keyword>
<evidence type="ECO:0008006" key="7">
    <source>
        <dbReference type="Google" id="ProtNLM"/>
    </source>
</evidence>
<name>A0A7I9VJZ5_9BACT</name>
<dbReference type="Gene3D" id="3.40.710.10">
    <property type="entry name" value="DD-peptidase/beta-lactamase superfamily"/>
    <property type="match status" value="2"/>
</dbReference>
<dbReference type="Proteomes" id="UP000503640">
    <property type="component" value="Unassembled WGS sequence"/>
</dbReference>
<evidence type="ECO:0000256" key="1">
    <source>
        <dbReference type="ARBA" id="ARBA00006096"/>
    </source>
</evidence>
<dbReference type="InterPro" id="IPR000667">
    <property type="entry name" value="Peptidase_S13"/>
</dbReference>
<dbReference type="InterPro" id="IPR012338">
    <property type="entry name" value="Beta-lactam/transpept-like"/>
</dbReference>
<comment type="caution">
    <text evidence="5">The sequence shown here is derived from an EMBL/GenBank/DDBJ whole genome shotgun (WGS) entry which is preliminary data.</text>
</comment>
<accession>A0A7I9VJZ5</accession>
<dbReference type="RefSeq" id="WP_176064210.1">
    <property type="nucleotide sequence ID" value="NZ_BJTG01000003.1"/>
</dbReference>
<organism evidence="5 6">
    <name type="scientific">Anaeromyxobacter diazotrophicus</name>
    <dbReference type="NCBI Taxonomy" id="2590199"/>
    <lineage>
        <taxon>Bacteria</taxon>
        <taxon>Pseudomonadati</taxon>
        <taxon>Myxococcota</taxon>
        <taxon>Myxococcia</taxon>
        <taxon>Myxococcales</taxon>
        <taxon>Cystobacterineae</taxon>
        <taxon>Anaeromyxobacteraceae</taxon>
        <taxon>Anaeromyxobacter</taxon>
    </lineage>
</organism>
<keyword evidence="4" id="KW-0732">Signal</keyword>
<dbReference type="AlphaFoldDB" id="A0A7I9VJZ5"/>